<dbReference type="InterPro" id="IPR007354">
    <property type="entry name" value="CruF-like"/>
</dbReference>
<feature type="transmembrane region" description="Helical" evidence="1">
    <location>
        <begin position="43"/>
        <end position="62"/>
    </location>
</feature>
<feature type="transmembrane region" description="Helical" evidence="1">
    <location>
        <begin position="19"/>
        <end position="37"/>
    </location>
</feature>
<evidence type="ECO:0000256" key="1">
    <source>
        <dbReference type="SAM" id="Phobius"/>
    </source>
</evidence>
<feature type="transmembrane region" description="Helical" evidence="1">
    <location>
        <begin position="151"/>
        <end position="171"/>
    </location>
</feature>
<accession>A0A5S9Q026</accession>
<dbReference type="OrthoDB" id="9811293at2"/>
<keyword evidence="1" id="KW-1133">Transmembrane helix</keyword>
<feature type="transmembrane region" description="Helical" evidence="1">
    <location>
        <begin position="74"/>
        <end position="96"/>
    </location>
</feature>
<keyword evidence="1" id="KW-0812">Transmembrane</keyword>
<proteinExistence type="predicted"/>
<dbReference type="AlphaFoldDB" id="A0A5S9Q026"/>
<sequence>MSTTDVTDYGHENVYMNRALAFATILMLVTTGYNLFASHGAENASTISMVASTLAMTGIAILSSLRHLGIKHALFYFGLIVVIELIFEQVNIWTGGQVFGALEYPDQYFGPKIGDVPIAVPLAMCAINWPTYVVVNLILFRKVLVTGKDMAWPMALLHCGILATMHTAWSFCAEPMALANDILERPTWDTIIAANNVSDGSTHWGVPWVEFRGWWLMTFLQFFIFNCVLIRFFDMPKPKAFKPLLESAPVVMYFSVALMLVINPINSDMAIGTLFTMITYSALAFFVLFQVAAGSGKNQQTSML</sequence>
<protein>
    <recommendedName>
        <fullName evidence="4">Carotenoid biosynthesis protein</fullName>
    </recommendedName>
</protein>
<name>A0A5S9Q026_9GAMM</name>
<gene>
    <name evidence="2" type="ORF">DPBNPPHM_01379</name>
</gene>
<feature type="transmembrane region" description="Helical" evidence="1">
    <location>
        <begin position="271"/>
        <end position="293"/>
    </location>
</feature>
<feature type="transmembrane region" description="Helical" evidence="1">
    <location>
        <begin position="214"/>
        <end position="233"/>
    </location>
</feature>
<dbReference type="EMBL" id="CACSII010000016">
    <property type="protein sequence ID" value="CAA0110433.1"/>
    <property type="molecule type" value="Genomic_DNA"/>
</dbReference>
<evidence type="ECO:0000313" key="3">
    <source>
        <dbReference type="Proteomes" id="UP000434580"/>
    </source>
</evidence>
<evidence type="ECO:0008006" key="4">
    <source>
        <dbReference type="Google" id="ProtNLM"/>
    </source>
</evidence>
<organism evidence="2 3">
    <name type="scientific">BD1-7 clade bacterium</name>
    <dbReference type="NCBI Taxonomy" id="2029982"/>
    <lineage>
        <taxon>Bacteria</taxon>
        <taxon>Pseudomonadati</taxon>
        <taxon>Pseudomonadota</taxon>
        <taxon>Gammaproteobacteria</taxon>
        <taxon>Cellvibrionales</taxon>
        <taxon>Spongiibacteraceae</taxon>
        <taxon>BD1-7 clade</taxon>
    </lineage>
</organism>
<dbReference type="Proteomes" id="UP000434580">
    <property type="component" value="Unassembled WGS sequence"/>
</dbReference>
<feature type="transmembrane region" description="Helical" evidence="1">
    <location>
        <begin position="116"/>
        <end position="139"/>
    </location>
</feature>
<reference evidence="2 3" key="1">
    <citation type="submission" date="2019-11" db="EMBL/GenBank/DDBJ databases">
        <authorList>
            <person name="Holert J."/>
        </authorList>
    </citation>
    <scope>NUCLEOTIDE SEQUENCE [LARGE SCALE GENOMIC DNA]</scope>
    <source>
        <strain evidence="2">BC5_2</strain>
    </source>
</reference>
<feature type="transmembrane region" description="Helical" evidence="1">
    <location>
        <begin position="245"/>
        <end position="265"/>
    </location>
</feature>
<keyword evidence="1" id="KW-0472">Membrane</keyword>
<dbReference type="Pfam" id="PF04240">
    <property type="entry name" value="Caroten_synth"/>
    <property type="match status" value="1"/>
</dbReference>
<evidence type="ECO:0000313" key="2">
    <source>
        <dbReference type="EMBL" id="CAA0110433.1"/>
    </source>
</evidence>